<organism evidence="1 2">
    <name type="scientific">Phytophthora rubi</name>
    <dbReference type="NCBI Taxonomy" id="129364"/>
    <lineage>
        <taxon>Eukaryota</taxon>
        <taxon>Sar</taxon>
        <taxon>Stramenopiles</taxon>
        <taxon>Oomycota</taxon>
        <taxon>Peronosporomycetes</taxon>
        <taxon>Peronosporales</taxon>
        <taxon>Peronosporaceae</taxon>
        <taxon>Phytophthora</taxon>
    </lineage>
</organism>
<gene>
    <name evidence="1" type="ORF">PR002_g3580</name>
</gene>
<dbReference type="Proteomes" id="UP000435112">
    <property type="component" value="Unassembled WGS sequence"/>
</dbReference>
<accession>A0A6A3NI67</accession>
<reference evidence="1 2" key="1">
    <citation type="submission" date="2018-09" db="EMBL/GenBank/DDBJ databases">
        <title>Genomic investigation of the strawberry pathogen Phytophthora fragariae indicates pathogenicity is determined by transcriptional variation in three key races.</title>
        <authorList>
            <person name="Adams T.M."/>
            <person name="Armitage A.D."/>
            <person name="Sobczyk M.K."/>
            <person name="Bates H.J."/>
            <person name="Dunwell J.M."/>
            <person name="Nellist C.F."/>
            <person name="Harrison R.J."/>
        </authorList>
    </citation>
    <scope>NUCLEOTIDE SEQUENCE [LARGE SCALE GENOMIC DNA]</scope>
    <source>
        <strain evidence="1 2">SCRP324</strain>
    </source>
</reference>
<evidence type="ECO:0000313" key="2">
    <source>
        <dbReference type="Proteomes" id="UP000435112"/>
    </source>
</evidence>
<comment type="caution">
    <text evidence="1">The sequence shown here is derived from an EMBL/GenBank/DDBJ whole genome shotgun (WGS) entry which is preliminary data.</text>
</comment>
<sequence>MECIFVALSRLFLEYWRTNGETEHPRRYPFQNALKSHHKTIKTTCVASLHSNTAVVLIDGIPSILFHEASQPLRQDLFHFSEGRLCSEAVANTKRLLDNKKNYDQLKPPRSRDLFGVLFNATKFVISGTNINGANINRSRAQRFLDSLNGKLPRDISVRNVELHCLSIHLVKLLHDEAITNFVLSARISLNPSRPDAKK</sequence>
<proteinExistence type="predicted"/>
<dbReference type="EMBL" id="QXFU01000133">
    <property type="protein sequence ID" value="KAE9042993.1"/>
    <property type="molecule type" value="Genomic_DNA"/>
</dbReference>
<dbReference type="OrthoDB" id="94180at2759"/>
<name>A0A6A3NI67_9STRA</name>
<evidence type="ECO:0000313" key="1">
    <source>
        <dbReference type="EMBL" id="KAE9042993.1"/>
    </source>
</evidence>
<protein>
    <submittedName>
        <fullName evidence="1">Uncharacterized protein</fullName>
    </submittedName>
</protein>
<dbReference type="AlphaFoldDB" id="A0A6A3NI67"/>